<dbReference type="RefSeq" id="WP_161014978.1">
    <property type="nucleotide sequence ID" value="NZ_WWCK01000005.1"/>
</dbReference>
<dbReference type="EMBL" id="WWCK01000005">
    <property type="protein sequence ID" value="MYM68420.1"/>
    <property type="molecule type" value="Genomic_DNA"/>
</dbReference>
<name>A0A7X4GSK5_9BURK</name>
<accession>A0A7X4GSK5</accession>
<feature type="signal peptide" evidence="1">
    <location>
        <begin position="1"/>
        <end position="21"/>
    </location>
</feature>
<proteinExistence type="predicted"/>
<keyword evidence="1" id="KW-0732">Signal</keyword>
<feature type="chain" id="PRO_5031446157" evidence="1">
    <location>
        <begin position="22"/>
        <end position="155"/>
    </location>
</feature>
<comment type="caution">
    <text evidence="2">The sequence shown here is derived from an EMBL/GenBank/DDBJ whole genome shotgun (WGS) entry which is preliminary data.</text>
</comment>
<keyword evidence="3" id="KW-1185">Reference proteome</keyword>
<organism evidence="2 3">
    <name type="scientific">Duganella rivi</name>
    <dbReference type="NCBI Taxonomy" id="2666083"/>
    <lineage>
        <taxon>Bacteria</taxon>
        <taxon>Pseudomonadati</taxon>
        <taxon>Pseudomonadota</taxon>
        <taxon>Betaproteobacteria</taxon>
        <taxon>Burkholderiales</taxon>
        <taxon>Oxalobacteraceae</taxon>
        <taxon>Telluria group</taxon>
        <taxon>Duganella</taxon>
    </lineage>
</organism>
<evidence type="ECO:0000313" key="3">
    <source>
        <dbReference type="Proteomes" id="UP000450012"/>
    </source>
</evidence>
<protein>
    <submittedName>
        <fullName evidence="2">DUF2844 domain-containing protein</fullName>
    </submittedName>
</protein>
<evidence type="ECO:0000256" key="1">
    <source>
        <dbReference type="SAM" id="SignalP"/>
    </source>
</evidence>
<dbReference type="Pfam" id="PF11005">
    <property type="entry name" value="DUF2844"/>
    <property type="match status" value="1"/>
</dbReference>
<dbReference type="AlphaFoldDB" id="A0A7X4GSK5"/>
<dbReference type="InterPro" id="IPR021267">
    <property type="entry name" value="DUF2844"/>
</dbReference>
<gene>
    <name evidence="2" type="ORF">GTP45_16510</name>
</gene>
<evidence type="ECO:0000313" key="2">
    <source>
        <dbReference type="EMBL" id="MYM68420.1"/>
    </source>
</evidence>
<sequence length="155" mass="16323">MRRAFTLMLFLSLLQGALAWAALGSSPSNFGTPTTQTKLAARSLAATTQASDAVYTVTQSTLDSGTIVREYTDASGVVFAVSWKGPTLPDLRTLLGDKFTVMTSNAAKRPKAGHSQLAVDQSDVVIVSNGHMRAFAGQAWIPASLPAGFDTSTIE</sequence>
<dbReference type="Proteomes" id="UP000450012">
    <property type="component" value="Unassembled WGS sequence"/>
</dbReference>
<reference evidence="2 3" key="1">
    <citation type="submission" date="2019-12" db="EMBL/GenBank/DDBJ databases">
        <title>Novel species isolated from a subtropical stream in China.</title>
        <authorList>
            <person name="Lu H."/>
        </authorList>
    </citation>
    <scope>NUCLEOTIDE SEQUENCE [LARGE SCALE GENOMIC DNA]</scope>
    <source>
        <strain evidence="2 3">FT55W</strain>
    </source>
</reference>